<sequence>MSSNMSKASFLSKNNFRKSLQQTNVSQENVLSRLQANTNSKHVDSLIEDKYSETLNNLDSNALENTLQNTLHLLNIEYNKLMKVQETTQRDLENLRTVLSQEIKQQRLNYTQSLLANGDNHTVNPVSEQAVLKAQKSIALKLEHSNLTKHLDNLKHSLRPYEDIPTTIEEAQAKVKELEKELKRLELEISSAYCDTSLNESL</sequence>
<keyword evidence="1" id="KW-0175">Coiled coil</keyword>
<dbReference type="RefSeq" id="XP_008478059.1">
    <property type="nucleotide sequence ID" value="XM_008479837.3"/>
</dbReference>
<dbReference type="GeneID" id="103514919"/>
<evidence type="ECO:0000313" key="3">
    <source>
        <dbReference type="RefSeq" id="XP_008478059.1"/>
    </source>
</evidence>
<protein>
    <submittedName>
        <fullName evidence="3">Uncharacterized protein LOC103514919</fullName>
    </submittedName>
</protein>
<gene>
    <name evidence="3" type="primary">LOC103514919</name>
</gene>
<keyword evidence="2" id="KW-1185">Reference proteome</keyword>
<proteinExistence type="predicted"/>
<name>A0A1S3DCA8_DIACI</name>
<dbReference type="PaxDb" id="121845-A0A1S3DCA8"/>
<feature type="coiled-coil region" evidence="1">
    <location>
        <begin position="161"/>
        <end position="195"/>
    </location>
</feature>
<reference evidence="3" key="1">
    <citation type="submission" date="2025-08" db="UniProtKB">
        <authorList>
            <consortium name="RefSeq"/>
        </authorList>
    </citation>
    <scope>IDENTIFICATION</scope>
</reference>
<organism evidence="2 3">
    <name type="scientific">Diaphorina citri</name>
    <name type="common">Asian citrus psyllid</name>
    <dbReference type="NCBI Taxonomy" id="121845"/>
    <lineage>
        <taxon>Eukaryota</taxon>
        <taxon>Metazoa</taxon>
        <taxon>Ecdysozoa</taxon>
        <taxon>Arthropoda</taxon>
        <taxon>Hexapoda</taxon>
        <taxon>Insecta</taxon>
        <taxon>Pterygota</taxon>
        <taxon>Neoptera</taxon>
        <taxon>Paraneoptera</taxon>
        <taxon>Hemiptera</taxon>
        <taxon>Sternorrhyncha</taxon>
        <taxon>Psylloidea</taxon>
        <taxon>Psyllidae</taxon>
        <taxon>Diaphorininae</taxon>
        <taxon>Diaphorina</taxon>
    </lineage>
</organism>
<dbReference type="AlphaFoldDB" id="A0A1S3DCA8"/>
<evidence type="ECO:0000256" key="1">
    <source>
        <dbReference type="SAM" id="Coils"/>
    </source>
</evidence>
<dbReference type="KEGG" id="dci:103514919"/>
<dbReference type="Proteomes" id="UP000079169">
    <property type="component" value="Unplaced"/>
</dbReference>
<accession>A0A1S3DCA8</accession>
<evidence type="ECO:0000313" key="2">
    <source>
        <dbReference type="Proteomes" id="UP000079169"/>
    </source>
</evidence>